<dbReference type="Proteomes" id="UP000249620">
    <property type="component" value="Unassembled WGS sequence"/>
</dbReference>
<feature type="transmembrane region" description="Helical" evidence="1">
    <location>
        <begin position="293"/>
        <end position="316"/>
    </location>
</feature>
<protein>
    <submittedName>
        <fullName evidence="3">Uncharacterized protein</fullName>
    </submittedName>
</protein>
<sequence length="428" mass="49811">MKNFKIIFALLFILSVNIGNTCSMYKVTKNGKTMVGCNEDAWRTTPHIWFEIGNKKGSFGAAFTGSRFDGTNGYAPQSGMNEHGLVFSRLASYHPESENSNFKNRLKITNPTQYLKDILHTCKTVEDVKKYIEKYDYSYFIEDVFIYVDKSGKYIVVEPYKIISGNEASYVLSNFCPSITSKEDASKLERYQNGVLFLNNKLKTDLEFCRKLSDTMHVCREKIGDGTLLTSIWDNTNGTVNLYFYHKYDKTIQFNIKEELAKGNHILKVDSLFPKNEEFEKLASYQIPHNNDILRLFLVFCGLFFFMSSVCFLVNYVKNRKNNNFNAIKLLLILFGQILFYYMFVLSTNMNIFYFDSPYKSYSSTLVSLTSYLPYVLLVIIIPLIKFNLKLVKEKLWNNFALIILSSNSSLYLILIGLFVYWRFYFNF</sequence>
<keyword evidence="2" id="KW-0732">Signal</keyword>
<dbReference type="Gene3D" id="3.60.60.10">
    <property type="entry name" value="Penicillin V Acylase, Chain A"/>
    <property type="match status" value="1"/>
</dbReference>
<keyword evidence="1" id="KW-0472">Membrane</keyword>
<evidence type="ECO:0000313" key="3">
    <source>
        <dbReference type="EMBL" id="RAK22558.1"/>
    </source>
</evidence>
<feature type="signal peptide" evidence="2">
    <location>
        <begin position="1"/>
        <end position="21"/>
    </location>
</feature>
<evidence type="ECO:0000256" key="1">
    <source>
        <dbReference type="SAM" id="Phobius"/>
    </source>
</evidence>
<reference evidence="3 4" key="1">
    <citation type="submission" date="2018-06" db="EMBL/GenBank/DDBJ databases">
        <title>Genomic Encyclopedia of Type Strains, Phase III (KMG-III): the genomes of soil and plant-associated and newly described type strains.</title>
        <authorList>
            <person name="Whitman W."/>
        </authorList>
    </citation>
    <scope>NUCLEOTIDE SEQUENCE [LARGE SCALE GENOMIC DNA]</scope>
    <source>
        <strain evidence="3 4">CGMCC 1.12398</strain>
    </source>
</reference>
<proteinExistence type="predicted"/>
<name>A0A327YNK5_9FLAO</name>
<organism evidence="3 4">
    <name type="scientific">Flavobacterium aquaticum</name>
    <dbReference type="NCBI Taxonomy" id="1236486"/>
    <lineage>
        <taxon>Bacteria</taxon>
        <taxon>Pseudomonadati</taxon>
        <taxon>Bacteroidota</taxon>
        <taxon>Flavobacteriia</taxon>
        <taxon>Flavobacteriales</taxon>
        <taxon>Flavobacteriaceae</taxon>
        <taxon>Flavobacterium</taxon>
    </lineage>
</organism>
<comment type="caution">
    <text evidence="3">The sequence shown here is derived from an EMBL/GenBank/DDBJ whole genome shotgun (WGS) entry which is preliminary data.</text>
</comment>
<keyword evidence="1" id="KW-0812">Transmembrane</keyword>
<gene>
    <name evidence="3" type="ORF">B0I03_10480</name>
</gene>
<dbReference type="OrthoDB" id="641160at2"/>
<evidence type="ECO:0000313" key="4">
    <source>
        <dbReference type="Proteomes" id="UP000249620"/>
    </source>
</evidence>
<dbReference type="RefSeq" id="WP_111566788.1">
    <property type="nucleotide sequence ID" value="NZ_QLMI01000004.1"/>
</dbReference>
<feature type="chain" id="PRO_5016246552" evidence="2">
    <location>
        <begin position="22"/>
        <end position="428"/>
    </location>
</feature>
<accession>A0A327YNK5</accession>
<dbReference type="InterPro" id="IPR029055">
    <property type="entry name" value="Ntn_hydrolases_N"/>
</dbReference>
<feature type="transmembrane region" description="Helical" evidence="1">
    <location>
        <begin position="397"/>
        <end position="422"/>
    </location>
</feature>
<dbReference type="AlphaFoldDB" id="A0A327YNK5"/>
<evidence type="ECO:0000256" key="2">
    <source>
        <dbReference type="SAM" id="SignalP"/>
    </source>
</evidence>
<feature type="transmembrane region" description="Helical" evidence="1">
    <location>
        <begin position="366"/>
        <end position="385"/>
    </location>
</feature>
<dbReference type="SUPFAM" id="SSF56235">
    <property type="entry name" value="N-terminal nucleophile aminohydrolases (Ntn hydrolases)"/>
    <property type="match status" value="1"/>
</dbReference>
<feature type="transmembrane region" description="Helical" evidence="1">
    <location>
        <begin position="328"/>
        <end position="346"/>
    </location>
</feature>
<keyword evidence="1" id="KW-1133">Transmembrane helix</keyword>
<keyword evidence="4" id="KW-1185">Reference proteome</keyword>
<dbReference type="EMBL" id="QLMI01000004">
    <property type="protein sequence ID" value="RAK22558.1"/>
    <property type="molecule type" value="Genomic_DNA"/>
</dbReference>